<dbReference type="RefSeq" id="WP_089079474.1">
    <property type="nucleotide sequence ID" value="NZ_PCMW01000057.1"/>
</dbReference>
<evidence type="ECO:0000313" key="2">
    <source>
        <dbReference type="EMBL" id="PDS23643.1"/>
    </source>
</evidence>
<evidence type="ECO:0000313" key="3">
    <source>
        <dbReference type="EMBL" id="TQM42309.1"/>
    </source>
</evidence>
<dbReference type="EMBL" id="VFPJ01000001">
    <property type="protein sequence ID" value="TQM42309.1"/>
    <property type="molecule type" value="Genomic_DNA"/>
</dbReference>
<evidence type="ECO:0000313" key="5">
    <source>
        <dbReference type="Proteomes" id="UP000320773"/>
    </source>
</evidence>
<name>A0A2H3KU35_9FLAO</name>
<gene>
    <name evidence="2" type="ORF">B0A77_10340</name>
    <name evidence="3" type="ORF">BC670_3359</name>
</gene>
<keyword evidence="1" id="KW-0732">Signal</keyword>
<evidence type="ECO:0000313" key="4">
    <source>
        <dbReference type="Proteomes" id="UP000220828"/>
    </source>
</evidence>
<comment type="caution">
    <text evidence="2">The sequence shown here is derived from an EMBL/GenBank/DDBJ whole genome shotgun (WGS) entry which is preliminary data.</text>
</comment>
<dbReference type="AlphaFoldDB" id="A0A2H3KU35"/>
<accession>A0A2H3KU35</accession>
<dbReference type="Proteomes" id="UP000220828">
    <property type="component" value="Unassembled WGS sequence"/>
</dbReference>
<reference evidence="2 4" key="1">
    <citation type="submission" date="2017-09" db="EMBL/GenBank/DDBJ databases">
        <title>Whole genomes of Flavobacteriaceae.</title>
        <authorList>
            <person name="Stine C."/>
            <person name="Li C."/>
            <person name="Tadesse D."/>
        </authorList>
    </citation>
    <scope>NUCLEOTIDE SEQUENCE [LARGE SCALE GENOMIC DNA]</scope>
    <source>
        <strain evidence="2 4">ATCC 35036</strain>
    </source>
</reference>
<organism evidence="2 4">
    <name type="scientific">Flavobacterium branchiophilum</name>
    <dbReference type="NCBI Taxonomy" id="55197"/>
    <lineage>
        <taxon>Bacteria</taxon>
        <taxon>Pseudomonadati</taxon>
        <taxon>Bacteroidota</taxon>
        <taxon>Flavobacteriia</taxon>
        <taxon>Flavobacteriales</taxon>
        <taxon>Flavobacteriaceae</taxon>
        <taxon>Flavobacterium</taxon>
    </lineage>
</organism>
<sequence>MTKFILKFTLMLVFITPKYFAQGSGDQGVTSMGSIVPSNSFQNDEHFVSVDLGYATGKNNVTLISQSFTYSNNFQENFATQFRLKTSYTSGVLAKVFTLNEINFNSDYHLNKNGDFISDINFGTLITLNFAKKEVENPANGKKTILPMEYQGNRGTLDIFVGYTFANDYFNASFGYIQPLTIRNRNYFFPSYWGLGLDKNNPEDQAIVSNYYHATNEIKYSSDFYTRLGYKVINTSDMFLNLGITGFYRLRNDRYNNTNNGTNPYYPGNGYHDVEGTKGLSANGVVQFNYQLKDQIEIRVYAGVPIVKKDLYTDSLERKFFITPSLIWKLN</sequence>
<protein>
    <recommendedName>
        <fullName evidence="6">MetA-pathway of phenol degradation</fullName>
    </recommendedName>
</protein>
<feature type="chain" id="PRO_5036317425" description="MetA-pathway of phenol degradation" evidence="1">
    <location>
        <begin position="22"/>
        <end position="331"/>
    </location>
</feature>
<evidence type="ECO:0000256" key="1">
    <source>
        <dbReference type="SAM" id="SignalP"/>
    </source>
</evidence>
<feature type="signal peptide" evidence="1">
    <location>
        <begin position="1"/>
        <end position="21"/>
    </location>
</feature>
<dbReference type="EMBL" id="PCMW01000057">
    <property type="protein sequence ID" value="PDS23643.1"/>
    <property type="molecule type" value="Genomic_DNA"/>
</dbReference>
<reference evidence="3 5" key="2">
    <citation type="submission" date="2019-06" db="EMBL/GenBank/DDBJ databases">
        <title>Genomic Encyclopedia of Archaeal and Bacterial Type Strains, Phase II (KMG-II): from individual species to whole genera.</title>
        <authorList>
            <person name="Goeker M."/>
        </authorList>
    </citation>
    <scope>NUCLEOTIDE SEQUENCE [LARGE SCALE GENOMIC DNA]</scope>
    <source>
        <strain evidence="3 5">DSM 24789</strain>
    </source>
</reference>
<evidence type="ECO:0008006" key="6">
    <source>
        <dbReference type="Google" id="ProtNLM"/>
    </source>
</evidence>
<dbReference type="Proteomes" id="UP000320773">
    <property type="component" value="Unassembled WGS sequence"/>
</dbReference>
<proteinExistence type="predicted"/>